<accession>C0CN42</accession>
<dbReference type="Gene3D" id="1.10.10.10">
    <property type="entry name" value="Winged helix-like DNA-binding domain superfamily/Winged helix DNA-binding domain"/>
    <property type="match status" value="1"/>
</dbReference>
<dbReference type="eggNOG" id="COG1846">
    <property type="taxonomic scope" value="Bacteria"/>
</dbReference>
<evidence type="ECO:0000256" key="1">
    <source>
        <dbReference type="ARBA" id="ARBA00023015"/>
    </source>
</evidence>
<dbReference type="SMART" id="SM00347">
    <property type="entry name" value="HTH_MARR"/>
    <property type="match status" value="1"/>
</dbReference>
<dbReference type="InterPro" id="IPR036390">
    <property type="entry name" value="WH_DNA-bd_sf"/>
</dbReference>
<evidence type="ECO:0000259" key="4">
    <source>
        <dbReference type="PROSITE" id="PS50995"/>
    </source>
</evidence>
<dbReference type="PROSITE" id="PS50995">
    <property type="entry name" value="HTH_MARR_2"/>
    <property type="match status" value="1"/>
</dbReference>
<gene>
    <name evidence="5" type="ORF">RUMHYD_02280</name>
</gene>
<dbReference type="PANTHER" id="PTHR42756:SF1">
    <property type="entry name" value="TRANSCRIPTIONAL REPRESSOR OF EMRAB OPERON"/>
    <property type="match status" value="1"/>
</dbReference>
<evidence type="ECO:0000256" key="2">
    <source>
        <dbReference type="ARBA" id="ARBA00023125"/>
    </source>
</evidence>
<dbReference type="EMBL" id="ACBZ01000123">
    <property type="protein sequence ID" value="EEG48830.1"/>
    <property type="molecule type" value="Genomic_DNA"/>
</dbReference>
<dbReference type="AlphaFoldDB" id="C0CN42"/>
<keyword evidence="3" id="KW-0804">Transcription</keyword>
<dbReference type="Proteomes" id="UP000003100">
    <property type="component" value="Unassembled WGS sequence"/>
</dbReference>
<reference evidence="5 6" key="1">
    <citation type="submission" date="2009-01" db="EMBL/GenBank/DDBJ databases">
        <authorList>
            <person name="Fulton L."/>
            <person name="Clifton S."/>
            <person name="Fulton B."/>
            <person name="Xu J."/>
            <person name="Minx P."/>
            <person name="Pepin K.H."/>
            <person name="Johnson M."/>
            <person name="Bhonagiri V."/>
            <person name="Nash W.E."/>
            <person name="Mardis E.R."/>
            <person name="Wilson R.K."/>
        </authorList>
    </citation>
    <scope>NUCLEOTIDE SEQUENCE [LARGE SCALE GENOMIC DNA]</scope>
    <source>
        <strain evidence="6">DSM 10507 / JCM 14656 / S5a33</strain>
    </source>
</reference>
<feature type="domain" description="HTH marR-type" evidence="4">
    <location>
        <begin position="9"/>
        <end position="144"/>
    </location>
</feature>
<dbReference type="SUPFAM" id="SSF46785">
    <property type="entry name" value="Winged helix' DNA-binding domain"/>
    <property type="match status" value="1"/>
</dbReference>
<dbReference type="PRINTS" id="PR00598">
    <property type="entry name" value="HTHMARR"/>
</dbReference>
<evidence type="ECO:0000256" key="3">
    <source>
        <dbReference type="ARBA" id="ARBA00023163"/>
    </source>
</evidence>
<dbReference type="GeneID" id="86821047"/>
<dbReference type="GO" id="GO:0003700">
    <property type="term" value="F:DNA-binding transcription factor activity"/>
    <property type="evidence" value="ECO:0007669"/>
    <property type="project" value="InterPro"/>
</dbReference>
<dbReference type="InterPro" id="IPR036388">
    <property type="entry name" value="WH-like_DNA-bd_sf"/>
</dbReference>
<dbReference type="PATRIC" id="fig|476272.21.peg.1713"/>
<organism evidence="5 6">
    <name type="scientific">Blautia hydrogenotrophica (strain DSM 10507 / JCM 14656 / S5a33)</name>
    <name type="common">Ruminococcus hydrogenotrophicus</name>
    <dbReference type="NCBI Taxonomy" id="476272"/>
    <lineage>
        <taxon>Bacteria</taxon>
        <taxon>Bacillati</taxon>
        <taxon>Bacillota</taxon>
        <taxon>Clostridia</taxon>
        <taxon>Lachnospirales</taxon>
        <taxon>Lachnospiraceae</taxon>
        <taxon>Blautia</taxon>
    </lineage>
</organism>
<reference evidence="5 6" key="2">
    <citation type="submission" date="2009-02" db="EMBL/GenBank/DDBJ databases">
        <title>Draft genome sequence of Blautia hydrogenotrophica DSM 10507 (Ruminococcus hydrogenotrophicus DSM 10507).</title>
        <authorList>
            <person name="Sudarsanam P."/>
            <person name="Ley R."/>
            <person name="Guruge J."/>
            <person name="Turnbaugh P.J."/>
            <person name="Mahowald M."/>
            <person name="Liep D."/>
            <person name="Gordon J."/>
        </authorList>
    </citation>
    <scope>NUCLEOTIDE SEQUENCE [LARGE SCALE GENOMIC DNA]</scope>
    <source>
        <strain evidence="6">DSM 10507 / JCM 14656 / S5a33</strain>
    </source>
</reference>
<dbReference type="PANTHER" id="PTHR42756">
    <property type="entry name" value="TRANSCRIPTIONAL REGULATOR, MARR"/>
    <property type="match status" value="1"/>
</dbReference>
<keyword evidence="1" id="KW-0805">Transcription regulation</keyword>
<keyword evidence="6" id="KW-1185">Reference proteome</keyword>
<proteinExistence type="predicted"/>
<dbReference type="Pfam" id="PF12802">
    <property type="entry name" value="MarR_2"/>
    <property type="match status" value="1"/>
</dbReference>
<protein>
    <recommendedName>
        <fullName evidence="4">HTH marR-type domain-containing protein</fullName>
    </recommendedName>
</protein>
<sequence>MEEKKEWSEEDIGKLINIVSHQLRRQMCFFEDEDGLTNMQKHVLHYILLESLHREIYQKDLEREFQIRRSTATGTLQLLERNGFIRRESVQQDARLKKIVPTGKAQNLRERILENIARMEALLKKGISREDLAVCVKVLSQMSENLLGKEKRKGYRHE</sequence>
<name>C0CN42_BLAHS</name>
<dbReference type="GO" id="GO:0003677">
    <property type="term" value="F:DNA binding"/>
    <property type="evidence" value="ECO:0007669"/>
    <property type="project" value="UniProtKB-KW"/>
</dbReference>
<dbReference type="InterPro" id="IPR000835">
    <property type="entry name" value="HTH_MarR-typ"/>
</dbReference>
<dbReference type="HOGENOM" id="CLU_083287_29_1_9"/>
<keyword evidence="2" id="KW-0238">DNA-binding</keyword>
<evidence type="ECO:0000313" key="6">
    <source>
        <dbReference type="Proteomes" id="UP000003100"/>
    </source>
</evidence>
<evidence type="ECO:0000313" key="5">
    <source>
        <dbReference type="EMBL" id="EEG48830.1"/>
    </source>
</evidence>
<dbReference type="RefSeq" id="WP_005949508.1">
    <property type="nucleotide sequence ID" value="NZ_CP136423.1"/>
</dbReference>